<accession>A0A2S6H079</accession>
<protein>
    <submittedName>
        <fullName evidence="1">Uncharacterized protein</fullName>
    </submittedName>
</protein>
<dbReference type="Proteomes" id="UP000239203">
    <property type="component" value="Unassembled WGS sequence"/>
</dbReference>
<dbReference type="AlphaFoldDB" id="A0A2S6H079"/>
<evidence type="ECO:0000313" key="1">
    <source>
        <dbReference type="EMBL" id="PPK70885.1"/>
    </source>
</evidence>
<dbReference type="EMBL" id="PTIX01000001">
    <property type="protein sequence ID" value="PPK70885.1"/>
    <property type="molecule type" value="Genomic_DNA"/>
</dbReference>
<sequence>MVVGPSNLDRSRRCRWCLLLGPPGAIGRAAAGFDVAVESLSTVNRGERGYT</sequence>
<proteinExistence type="predicted"/>
<reference evidence="1 2" key="1">
    <citation type="submission" date="2018-02" db="EMBL/GenBank/DDBJ databases">
        <title>Genomic Encyclopedia of Archaeal and Bacterial Type Strains, Phase II (KMG-II): from individual species to whole genera.</title>
        <authorList>
            <person name="Goeker M."/>
        </authorList>
    </citation>
    <scope>NUCLEOTIDE SEQUENCE [LARGE SCALE GENOMIC DNA]</scope>
    <source>
        <strain evidence="1 2">YU 961-1</strain>
    </source>
</reference>
<evidence type="ECO:0000313" key="2">
    <source>
        <dbReference type="Proteomes" id="UP000239203"/>
    </source>
</evidence>
<name>A0A2S6H079_9PSEU</name>
<organism evidence="1 2">
    <name type="scientific">Actinokineospora auranticolor</name>
    <dbReference type="NCBI Taxonomy" id="155976"/>
    <lineage>
        <taxon>Bacteria</taxon>
        <taxon>Bacillati</taxon>
        <taxon>Actinomycetota</taxon>
        <taxon>Actinomycetes</taxon>
        <taxon>Pseudonocardiales</taxon>
        <taxon>Pseudonocardiaceae</taxon>
        <taxon>Actinokineospora</taxon>
    </lineage>
</organism>
<keyword evidence="2" id="KW-1185">Reference proteome</keyword>
<comment type="caution">
    <text evidence="1">The sequence shown here is derived from an EMBL/GenBank/DDBJ whole genome shotgun (WGS) entry which is preliminary data.</text>
</comment>
<gene>
    <name evidence="1" type="ORF">CLV40_10171</name>
</gene>